<dbReference type="AlphaFoldDB" id="A0AAD9VV76"/>
<name>A0AAD9VV76_9HYME</name>
<dbReference type="EMBL" id="JAIFRP010000006">
    <property type="protein sequence ID" value="KAK2588049.1"/>
    <property type="molecule type" value="Genomic_DNA"/>
</dbReference>
<evidence type="ECO:0000313" key="2">
    <source>
        <dbReference type="Proteomes" id="UP001258017"/>
    </source>
</evidence>
<comment type="caution">
    <text evidence="1">The sequence shown here is derived from an EMBL/GenBank/DDBJ whole genome shotgun (WGS) entry which is preliminary data.</text>
</comment>
<accession>A0AAD9VV76</accession>
<evidence type="ECO:0000313" key="1">
    <source>
        <dbReference type="EMBL" id="KAK2588049.1"/>
    </source>
</evidence>
<reference evidence="1" key="2">
    <citation type="journal article" date="2023" name="Commun. Biol.">
        <title>Intrasexual cuticular hydrocarbon dimorphism in a wasp sheds light on hydrocarbon biosynthesis genes in Hymenoptera.</title>
        <authorList>
            <person name="Moris V.C."/>
            <person name="Podsiadlowski L."/>
            <person name="Martin S."/>
            <person name="Oeyen J.P."/>
            <person name="Donath A."/>
            <person name="Petersen M."/>
            <person name="Wilbrandt J."/>
            <person name="Misof B."/>
            <person name="Liedtke D."/>
            <person name="Thamm M."/>
            <person name="Scheiner R."/>
            <person name="Schmitt T."/>
            <person name="Niehuis O."/>
        </authorList>
    </citation>
    <scope>NUCLEOTIDE SEQUENCE</scope>
    <source>
        <strain evidence="1">GBR_01_08_01A</strain>
    </source>
</reference>
<keyword evidence="2" id="KW-1185">Reference proteome</keyword>
<gene>
    <name evidence="1" type="ORF">KPH14_004118</name>
</gene>
<dbReference type="Proteomes" id="UP001258017">
    <property type="component" value="Unassembled WGS sequence"/>
</dbReference>
<protein>
    <submittedName>
        <fullName evidence="1">Uncharacterized protein</fullName>
    </submittedName>
</protein>
<proteinExistence type="predicted"/>
<reference evidence="1" key="1">
    <citation type="submission" date="2021-08" db="EMBL/GenBank/DDBJ databases">
        <authorList>
            <person name="Misof B."/>
            <person name="Oliver O."/>
            <person name="Podsiadlowski L."/>
            <person name="Donath A."/>
            <person name="Peters R."/>
            <person name="Mayer C."/>
            <person name="Rust J."/>
            <person name="Gunkel S."/>
            <person name="Lesny P."/>
            <person name="Martin S."/>
            <person name="Oeyen J.P."/>
            <person name="Petersen M."/>
            <person name="Panagiotis P."/>
            <person name="Wilbrandt J."/>
            <person name="Tanja T."/>
        </authorList>
    </citation>
    <scope>NUCLEOTIDE SEQUENCE</scope>
    <source>
        <strain evidence="1">GBR_01_08_01A</strain>
        <tissue evidence="1">Thorax + abdomen</tissue>
    </source>
</reference>
<sequence length="67" mass="8128">MKESRFIPVHDLVRGYVRTYIKGLWKSEHFHPVDTSFAPWMDNRKVLALDIKSRMFRIKRNKAFYQA</sequence>
<organism evidence="1 2">
    <name type="scientific">Odynerus spinipes</name>
    <dbReference type="NCBI Taxonomy" id="1348599"/>
    <lineage>
        <taxon>Eukaryota</taxon>
        <taxon>Metazoa</taxon>
        <taxon>Ecdysozoa</taxon>
        <taxon>Arthropoda</taxon>
        <taxon>Hexapoda</taxon>
        <taxon>Insecta</taxon>
        <taxon>Pterygota</taxon>
        <taxon>Neoptera</taxon>
        <taxon>Endopterygota</taxon>
        <taxon>Hymenoptera</taxon>
        <taxon>Apocrita</taxon>
        <taxon>Aculeata</taxon>
        <taxon>Vespoidea</taxon>
        <taxon>Vespidae</taxon>
        <taxon>Eumeninae</taxon>
        <taxon>Odynerus</taxon>
    </lineage>
</organism>